<gene>
    <name evidence="2" type="ORF">MIMGU_mgv1a023847mg</name>
</gene>
<dbReference type="InterPro" id="IPR056777">
    <property type="entry name" value="Ycf2_N"/>
</dbReference>
<evidence type="ECO:0000259" key="1">
    <source>
        <dbReference type="Pfam" id="PF05695"/>
    </source>
</evidence>
<dbReference type="Pfam" id="PF05695">
    <property type="entry name" value="Ycf2"/>
    <property type="match status" value="1"/>
</dbReference>
<protein>
    <recommendedName>
        <fullName evidence="1">Ycf2 N-terminal domain-containing protein</fullName>
    </recommendedName>
</protein>
<feature type="domain" description="Ycf2 N-terminal" evidence="1">
    <location>
        <begin position="1"/>
        <end position="79"/>
    </location>
</feature>
<name>A0A022S1R5_ERYGU</name>
<proteinExistence type="predicted"/>
<reference evidence="2 3" key="1">
    <citation type="journal article" date="2013" name="Proc. Natl. Acad. Sci. U.S.A.">
        <title>Fine-scale variation in meiotic recombination in Mimulus inferred from population shotgun sequencing.</title>
        <authorList>
            <person name="Hellsten U."/>
            <person name="Wright K.M."/>
            <person name="Jenkins J."/>
            <person name="Shu S."/>
            <person name="Yuan Y."/>
            <person name="Wessler S.R."/>
            <person name="Schmutz J."/>
            <person name="Willis J.H."/>
            <person name="Rokhsar D.S."/>
        </authorList>
    </citation>
    <scope>NUCLEOTIDE SEQUENCE [LARGE SCALE GENOMIC DNA]</scope>
    <source>
        <strain evidence="3">cv. DUN x IM62</strain>
    </source>
</reference>
<dbReference type="EMBL" id="KI630171">
    <property type="protein sequence ID" value="EYU46274.1"/>
    <property type="molecule type" value="Genomic_DNA"/>
</dbReference>
<organism evidence="2 3">
    <name type="scientific">Erythranthe guttata</name>
    <name type="common">Yellow monkey flower</name>
    <name type="synonym">Mimulus guttatus</name>
    <dbReference type="NCBI Taxonomy" id="4155"/>
    <lineage>
        <taxon>Eukaryota</taxon>
        <taxon>Viridiplantae</taxon>
        <taxon>Streptophyta</taxon>
        <taxon>Embryophyta</taxon>
        <taxon>Tracheophyta</taxon>
        <taxon>Spermatophyta</taxon>
        <taxon>Magnoliopsida</taxon>
        <taxon>eudicotyledons</taxon>
        <taxon>Gunneridae</taxon>
        <taxon>Pentapetalae</taxon>
        <taxon>asterids</taxon>
        <taxon>lamiids</taxon>
        <taxon>Lamiales</taxon>
        <taxon>Phrymaceae</taxon>
        <taxon>Erythranthe</taxon>
    </lineage>
</organism>
<sequence>ARDESEKKSLLVLPPLVYEEIESFFSSKNQNKMGSDLLLCGNDLEDPKLKIMTVNRYRLVRNLIQIHSNTYRLHKKHTESILFNESIR</sequence>
<dbReference type="STRING" id="4155.A0A022S1R5"/>
<dbReference type="Proteomes" id="UP000030748">
    <property type="component" value="Unassembled WGS sequence"/>
</dbReference>
<evidence type="ECO:0000313" key="2">
    <source>
        <dbReference type="EMBL" id="EYU46274.1"/>
    </source>
</evidence>
<keyword evidence="3" id="KW-1185">Reference proteome</keyword>
<evidence type="ECO:0000313" key="3">
    <source>
        <dbReference type="Proteomes" id="UP000030748"/>
    </source>
</evidence>
<dbReference type="AlphaFoldDB" id="A0A022S1R5"/>
<feature type="non-terminal residue" evidence="2">
    <location>
        <position position="1"/>
    </location>
</feature>
<accession>A0A022S1R5</accession>